<name>A0A6J7VHA3_9ZZZZ</name>
<evidence type="ECO:0000313" key="2">
    <source>
        <dbReference type="EMBL" id="CAB5077029.1"/>
    </source>
</evidence>
<protein>
    <submittedName>
        <fullName evidence="2">Unannotated protein</fullName>
    </submittedName>
</protein>
<evidence type="ECO:0000313" key="1">
    <source>
        <dbReference type="EMBL" id="CAB4773616.1"/>
    </source>
</evidence>
<accession>A0A6J7VHA3</accession>
<dbReference type="AlphaFoldDB" id="A0A6J7VHA3"/>
<dbReference type="EMBL" id="CAEZZR010000053">
    <property type="protein sequence ID" value="CAB4773616.1"/>
    <property type="molecule type" value="Genomic_DNA"/>
</dbReference>
<dbReference type="EMBL" id="CAFBRB010000138">
    <property type="protein sequence ID" value="CAB5077029.1"/>
    <property type="molecule type" value="Genomic_DNA"/>
</dbReference>
<sequence length="96" mass="9860">MPTSVAVAIPGQEIKPALFVAEITSGLVFGETTKRAPALWARVTSALSTTVPTPTHTSARLAKDSMIEKAPGLVSVTSIQVSPASTMASAISWPVA</sequence>
<proteinExistence type="predicted"/>
<reference evidence="2" key="1">
    <citation type="submission" date="2020-05" db="EMBL/GenBank/DDBJ databases">
        <authorList>
            <person name="Chiriac C."/>
            <person name="Salcher M."/>
            <person name="Ghai R."/>
            <person name="Kavagutti S V."/>
        </authorList>
    </citation>
    <scope>NUCLEOTIDE SEQUENCE</scope>
</reference>
<organism evidence="2">
    <name type="scientific">freshwater metagenome</name>
    <dbReference type="NCBI Taxonomy" id="449393"/>
    <lineage>
        <taxon>unclassified sequences</taxon>
        <taxon>metagenomes</taxon>
        <taxon>ecological metagenomes</taxon>
    </lineage>
</organism>
<gene>
    <name evidence="1" type="ORF">UFOPK2907_00697</name>
    <name evidence="2" type="ORF">UFOPK4401_01107</name>
</gene>